<dbReference type="InterPro" id="IPR021109">
    <property type="entry name" value="Peptidase_aspartic_dom_sf"/>
</dbReference>
<dbReference type="Gene3D" id="2.40.70.10">
    <property type="entry name" value="Acid Proteases"/>
    <property type="match status" value="1"/>
</dbReference>
<dbReference type="InterPro" id="IPR043502">
    <property type="entry name" value="DNA/RNA_pol_sf"/>
</dbReference>
<dbReference type="Pfam" id="PF19259">
    <property type="entry name" value="Ty3_capsid"/>
    <property type="match status" value="1"/>
</dbReference>
<evidence type="ECO:0000313" key="2">
    <source>
        <dbReference type="EMBL" id="KAG6535526.1"/>
    </source>
</evidence>
<dbReference type="AlphaFoldDB" id="A0A8J5HTR8"/>
<gene>
    <name evidence="2" type="ORF">ZIOFF_000548</name>
</gene>
<dbReference type="SUPFAM" id="SSF56672">
    <property type="entry name" value="DNA/RNA polymerases"/>
    <property type="match status" value="1"/>
</dbReference>
<dbReference type="Proteomes" id="UP000734854">
    <property type="component" value="Unassembled WGS sequence"/>
</dbReference>
<proteinExistence type="predicted"/>
<comment type="caution">
    <text evidence="2">The sequence shown here is derived from an EMBL/GenBank/DDBJ whole genome shotgun (WGS) entry which is preliminary data.</text>
</comment>
<reference evidence="2 3" key="1">
    <citation type="submission" date="2020-08" db="EMBL/GenBank/DDBJ databases">
        <title>Plant Genome Project.</title>
        <authorList>
            <person name="Zhang R.-G."/>
        </authorList>
    </citation>
    <scope>NUCLEOTIDE SEQUENCE [LARGE SCALE GENOMIC DNA]</scope>
    <source>
        <tissue evidence="2">Rhizome</tissue>
    </source>
</reference>
<name>A0A8J5HTR8_ZINOF</name>
<dbReference type="SUPFAM" id="SSF50630">
    <property type="entry name" value="Acid proteases"/>
    <property type="match status" value="1"/>
</dbReference>
<evidence type="ECO:0000313" key="3">
    <source>
        <dbReference type="Proteomes" id="UP000734854"/>
    </source>
</evidence>
<protein>
    <recommendedName>
        <fullName evidence="1">Ty3 transposon capsid-like protein domain-containing protein</fullName>
    </recommendedName>
</protein>
<dbReference type="InterPro" id="IPR043128">
    <property type="entry name" value="Rev_trsase/Diguanyl_cyclase"/>
</dbReference>
<dbReference type="CDD" id="cd00303">
    <property type="entry name" value="retropepsin_like"/>
    <property type="match status" value="1"/>
</dbReference>
<dbReference type="Gene3D" id="3.30.70.270">
    <property type="match status" value="1"/>
</dbReference>
<organism evidence="2 3">
    <name type="scientific">Zingiber officinale</name>
    <name type="common">Ginger</name>
    <name type="synonym">Amomum zingiber</name>
    <dbReference type="NCBI Taxonomy" id="94328"/>
    <lineage>
        <taxon>Eukaryota</taxon>
        <taxon>Viridiplantae</taxon>
        <taxon>Streptophyta</taxon>
        <taxon>Embryophyta</taxon>
        <taxon>Tracheophyta</taxon>
        <taxon>Spermatophyta</taxon>
        <taxon>Magnoliopsida</taxon>
        <taxon>Liliopsida</taxon>
        <taxon>Zingiberales</taxon>
        <taxon>Zingiberaceae</taxon>
        <taxon>Zingiber</taxon>
    </lineage>
</organism>
<feature type="domain" description="Ty3 transposon capsid-like protein" evidence="1">
    <location>
        <begin position="3"/>
        <end position="86"/>
    </location>
</feature>
<dbReference type="Pfam" id="PF08284">
    <property type="entry name" value="RVP_2"/>
    <property type="match status" value="1"/>
</dbReference>
<accession>A0A8J5HTR8</accession>
<evidence type="ECO:0000259" key="1">
    <source>
        <dbReference type="Pfam" id="PF19259"/>
    </source>
</evidence>
<dbReference type="PANTHER" id="PTHR33064:SF37">
    <property type="entry name" value="RIBONUCLEASE H"/>
    <property type="match status" value="1"/>
</dbReference>
<dbReference type="EMBL" id="JACMSC010000001">
    <property type="protein sequence ID" value="KAG6535526.1"/>
    <property type="molecule type" value="Genomic_DNA"/>
</dbReference>
<dbReference type="PANTHER" id="PTHR33064">
    <property type="entry name" value="POL PROTEIN"/>
    <property type="match status" value="1"/>
</dbReference>
<dbReference type="InterPro" id="IPR045358">
    <property type="entry name" value="Ty3_capsid"/>
</dbReference>
<sequence>MGELAKLQQSGSVEDYQQKFEQLAARASSLTSEQKVQIFINGLQDHITVEVALHHPEDLTSAMSFARLYERRSKRSKSTVTLRRTPVLPPKQPFIKRLNRTEMEERCAKGLCFNCYELYIPDHRCKCLFWLEGLEDYDEQNHVEDVEISLNAITGTRAPQTMRIQGRINHTPLLVLINSGSTHYFLNSALASILGLSIDKSLTLWVAIANGRRLQCLGVCRNVLIHLGDHKFNIEFFILPLGDSEAVLGVNWLRTLGPILWDFSQMRKSFQHTGNTIYLQGPGATLTAEVTSLATTTLPKVHEKQLRHILEKYAAIFEEPNGLPPFRVAIDNGKIEAVLHWPQPTTLRALRGFLGLTGYYRKFVQGYGVLASPLTSLLRRNSFKLNEAAELAFQNL</sequence>
<dbReference type="InterPro" id="IPR051320">
    <property type="entry name" value="Viral_Replic_Matur_Polypro"/>
</dbReference>
<keyword evidence="3" id="KW-1185">Reference proteome</keyword>